<dbReference type="AlphaFoldDB" id="A0A9E7JXB6"/>
<sequence>MFATVDAYPLFLSFFMAVTHTGPHPVSHRSTAAKGTSPYGKAILLISRHHQYHCHPPMAALSFGHPLRGAHSSRLHPIKPTPRVVKQSPPCRSQLSAGPAGGGGENEKEKQRSKEGKTWRGLLVEMYGEAGKLGRGLMEGLSPKQKGDWKDVLLMSFSFAVYVYISQKIILSQHDDRSPLVEL</sequence>
<evidence type="ECO:0000256" key="1">
    <source>
        <dbReference type="SAM" id="MobiDB-lite"/>
    </source>
</evidence>
<name>A0A9E7JXB6_9LILI</name>
<organism evidence="2 3">
    <name type="scientific">Musa troglodytarum</name>
    <name type="common">fe'i banana</name>
    <dbReference type="NCBI Taxonomy" id="320322"/>
    <lineage>
        <taxon>Eukaryota</taxon>
        <taxon>Viridiplantae</taxon>
        <taxon>Streptophyta</taxon>
        <taxon>Embryophyta</taxon>
        <taxon>Tracheophyta</taxon>
        <taxon>Spermatophyta</taxon>
        <taxon>Magnoliopsida</taxon>
        <taxon>Liliopsida</taxon>
        <taxon>Zingiberales</taxon>
        <taxon>Musaceae</taxon>
        <taxon>Musa</taxon>
    </lineage>
</organism>
<feature type="compositionally biased region" description="Basic and acidic residues" evidence="1">
    <location>
        <begin position="105"/>
        <end position="118"/>
    </location>
</feature>
<reference evidence="2" key="1">
    <citation type="submission" date="2022-05" db="EMBL/GenBank/DDBJ databases">
        <title>The Musa troglodytarum L. genome provides insights into the mechanism of non-climacteric behaviour and enrichment of carotenoids.</title>
        <authorList>
            <person name="Wang J."/>
        </authorList>
    </citation>
    <scope>NUCLEOTIDE SEQUENCE</scope>
    <source>
        <tissue evidence="2">Leaf</tissue>
    </source>
</reference>
<dbReference type="Proteomes" id="UP001055439">
    <property type="component" value="Chromosome 4"/>
</dbReference>
<gene>
    <name evidence="2" type="ORF">MUK42_31295</name>
</gene>
<accession>A0A9E7JXB6</accession>
<feature type="region of interest" description="Disordered" evidence="1">
    <location>
        <begin position="71"/>
        <end position="118"/>
    </location>
</feature>
<dbReference type="EMBL" id="CP097506">
    <property type="protein sequence ID" value="URD95746.1"/>
    <property type="molecule type" value="Genomic_DNA"/>
</dbReference>
<keyword evidence="3" id="KW-1185">Reference proteome</keyword>
<dbReference type="OrthoDB" id="1938779at2759"/>
<evidence type="ECO:0000313" key="3">
    <source>
        <dbReference type="Proteomes" id="UP001055439"/>
    </source>
</evidence>
<proteinExistence type="predicted"/>
<protein>
    <submittedName>
        <fullName evidence="2">Uncharacterized protein</fullName>
    </submittedName>
</protein>
<evidence type="ECO:0000313" key="2">
    <source>
        <dbReference type="EMBL" id="URD95746.1"/>
    </source>
</evidence>